<dbReference type="Pfam" id="PF01381">
    <property type="entry name" value="HTH_3"/>
    <property type="match status" value="1"/>
</dbReference>
<organism evidence="2 3">
    <name type="scientific">Enterococcus faecalis RP2S-4</name>
    <dbReference type="NCBI Taxonomy" id="1244145"/>
    <lineage>
        <taxon>Bacteria</taxon>
        <taxon>Bacillati</taxon>
        <taxon>Bacillota</taxon>
        <taxon>Bacilli</taxon>
        <taxon>Lactobacillales</taxon>
        <taxon>Enterococcaceae</taxon>
        <taxon>Enterococcus</taxon>
    </lineage>
</organism>
<name>A0ABC9TJL1_ENTFL</name>
<dbReference type="InterPro" id="IPR001387">
    <property type="entry name" value="Cro/C1-type_HTH"/>
</dbReference>
<accession>A0ABC9TJL1</accession>
<dbReference type="Gene3D" id="1.10.260.40">
    <property type="entry name" value="lambda repressor-like DNA-binding domains"/>
    <property type="match status" value="1"/>
</dbReference>
<evidence type="ECO:0000313" key="2">
    <source>
        <dbReference type="EMBL" id="EPI06079.1"/>
    </source>
</evidence>
<dbReference type="SUPFAM" id="SSF47413">
    <property type="entry name" value="lambda repressor-like DNA-binding domains"/>
    <property type="match status" value="1"/>
</dbReference>
<evidence type="ECO:0000259" key="1">
    <source>
        <dbReference type="PROSITE" id="PS50943"/>
    </source>
</evidence>
<dbReference type="PROSITE" id="PS50943">
    <property type="entry name" value="HTH_CROC1"/>
    <property type="match status" value="1"/>
</dbReference>
<feature type="domain" description="HTH cro/C1-type" evidence="1">
    <location>
        <begin position="15"/>
        <end position="70"/>
    </location>
</feature>
<dbReference type="Proteomes" id="UP000015750">
    <property type="component" value="Unassembled WGS sequence"/>
</dbReference>
<comment type="caution">
    <text evidence="2">The sequence shown here is derived from an EMBL/GenBank/DDBJ whole genome shotgun (WGS) entry which is preliminary data.</text>
</comment>
<dbReference type="GO" id="GO:0003677">
    <property type="term" value="F:DNA binding"/>
    <property type="evidence" value="ECO:0007669"/>
    <property type="project" value="UniProtKB-KW"/>
</dbReference>
<gene>
    <name evidence="2" type="ORF">D358_02284</name>
</gene>
<proteinExistence type="predicted"/>
<dbReference type="SMART" id="SM00530">
    <property type="entry name" value="HTH_XRE"/>
    <property type="match status" value="1"/>
</dbReference>
<dbReference type="EMBL" id="ATIR01000082">
    <property type="protein sequence ID" value="EPI06079.1"/>
    <property type="molecule type" value="Genomic_DNA"/>
</dbReference>
<dbReference type="AlphaFoldDB" id="A0ABC9TJL1"/>
<protein>
    <submittedName>
        <fullName evidence="2">DNA-binding helix-turn-helix protein</fullName>
    </submittedName>
</protein>
<dbReference type="InterPro" id="IPR010982">
    <property type="entry name" value="Lambda_DNA-bd_dom_sf"/>
</dbReference>
<keyword evidence="2" id="KW-0238">DNA-binding</keyword>
<dbReference type="CDD" id="cd00093">
    <property type="entry name" value="HTH_XRE"/>
    <property type="match status" value="1"/>
</dbReference>
<reference evidence="2 3" key="1">
    <citation type="submission" date="2013-06" db="EMBL/GenBank/DDBJ databases">
        <authorList>
            <person name="Weinstock G."/>
            <person name="Sodergren E."/>
            <person name="Lobos E.A."/>
            <person name="Fulton L."/>
            <person name="Fulton R."/>
            <person name="Courtney L."/>
            <person name="Fronick C."/>
            <person name="O'Laughlin M."/>
            <person name="Godfrey J."/>
            <person name="Wilson R.M."/>
            <person name="Miner T."/>
            <person name="Farmer C."/>
            <person name="Delehaunty K."/>
            <person name="Cordes M."/>
            <person name="Minx P."/>
            <person name="Tomlinson C."/>
            <person name="Chen J."/>
            <person name="Wollam A."/>
            <person name="Pepin K.H."/>
            <person name="Bhonagiri V."/>
            <person name="Zhang X."/>
            <person name="Warren W."/>
            <person name="Mitreva M."/>
            <person name="Mardis E.R."/>
            <person name="Wilson R.K."/>
        </authorList>
    </citation>
    <scope>NUCLEOTIDE SEQUENCE [LARGE SCALE GENOMIC DNA]</scope>
    <source>
        <strain evidence="2 3">RP2S-4</strain>
    </source>
</reference>
<evidence type="ECO:0000313" key="3">
    <source>
        <dbReference type="Proteomes" id="UP000015750"/>
    </source>
</evidence>
<sequence length="275" mass="32274">MRIMKVDQQRVAKQIREIRMDLGYSMAQFGELISYSPKTTVNNWERGINLPKEDKLKKIALLGKTTVEELLYGTPEEVLTNLLKDHFQLQVNPAFLQQMLAFLKQQKVDVYDEMTIMEFLQGIMDSGMLVERNDPYLTYSKVEGTESLYTAAAANDPLDPSPRYYAYVDVKNNRVHLLPYTFAKRQKYLYHNLPDLTNQVTIDFFTRAFPLLGIDLEKSKIVYYGIERTDESLNIKEYLYNNNEKYFVKYDQDSPIYLMFKKEVEKVVNYLRGVV</sequence>